<protein>
    <submittedName>
        <fullName evidence="1">Uncharacterized protein</fullName>
    </submittedName>
</protein>
<proteinExistence type="predicted"/>
<dbReference type="Proteomes" id="UP001152795">
    <property type="component" value="Unassembled WGS sequence"/>
</dbReference>
<sequence length="407" mass="45609">LLCEGVDISAFDRASVTLRFRSLYVKFISRVPALSGFGGSSFHRFVLRPVDCVIHARGMLRDFRKARCYLLEQEFERILFYNKTSRGYAQMSGDWPKSVDSKVYIVQVYNKFSVSQNWHLSPIFSLHRTAFRDVGHARKTIGKYCEEVTETPNARMTISMLLYHGNCNSYLRCTCTLRQMSSDLANGVYNIQTEYGTGKTKTYCQMTPLNGCAGGGWTMVMKINGNKDTFYYRSPYWSNKLTFNPVGGASGFDDVETKLPTYWSTPFNELCIGMKVGSNLKFLKIPFAAHSLHSLIADGRFRPTNVSKGKWRSLIAGSSLQLWCNLEGFNILNNILVIPAVRLGIIANEQEQCLTPDSFIGLGATNYTIHPNCYIDGLSVPSSGNIGTCGADNGRVNIKSMGYILVR</sequence>
<dbReference type="OrthoDB" id="5946752at2759"/>
<name>A0A6S7HWB0_PARCT</name>
<organism evidence="1 2">
    <name type="scientific">Paramuricea clavata</name>
    <name type="common">Red gorgonian</name>
    <name type="synonym">Violescent sea-whip</name>
    <dbReference type="NCBI Taxonomy" id="317549"/>
    <lineage>
        <taxon>Eukaryota</taxon>
        <taxon>Metazoa</taxon>
        <taxon>Cnidaria</taxon>
        <taxon>Anthozoa</taxon>
        <taxon>Octocorallia</taxon>
        <taxon>Malacalcyonacea</taxon>
        <taxon>Plexauridae</taxon>
        <taxon>Paramuricea</taxon>
    </lineage>
</organism>
<keyword evidence="2" id="KW-1185">Reference proteome</keyword>
<dbReference type="Gene3D" id="3.90.215.10">
    <property type="entry name" value="Gamma Fibrinogen, chain A, domain 1"/>
    <property type="match status" value="1"/>
</dbReference>
<evidence type="ECO:0000313" key="2">
    <source>
        <dbReference type="Proteomes" id="UP001152795"/>
    </source>
</evidence>
<feature type="non-terminal residue" evidence="1">
    <location>
        <position position="407"/>
    </location>
</feature>
<dbReference type="AlphaFoldDB" id="A0A6S7HWB0"/>
<reference evidence="1" key="1">
    <citation type="submission" date="2020-04" db="EMBL/GenBank/DDBJ databases">
        <authorList>
            <person name="Alioto T."/>
            <person name="Alioto T."/>
            <person name="Gomez Garrido J."/>
        </authorList>
    </citation>
    <scope>NUCLEOTIDE SEQUENCE</scope>
    <source>
        <strain evidence="1">A484AB</strain>
    </source>
</reference>
<dbReference type="InterPro" id="IPR014716">
    <property type="entry name" value="Fibrinogen_a/b/g_C_1"/>
</dbReference>
<gene>
    <name evidence="1" type="ORF">PACLA_8A061653</name>
</gene>
<accession>A0A6S7HWB0</accession>
<comment type="caution">
    <text evidence="1">The sequence shown here is derived from an EMBL/GenBank/DDBJ whole genome shotgun (WGS) entry which is preliminary data.</text>
</comment>
<dbReference type="EMBL" id="CACRXK020006631">
    <property type="protein sequence ID" value="CAB4009954.1"/>
    <property type="molecule type" value="Genomic_DNA"/>
</dbReference>
<evidence type="ECO:0000313" key="1">
    <source>
        <dbReference type="EMBL" id="CAB4009954.1"/>
    </source>
</evidence>